<dbReference type="EMBL" id="JH165660">
    <property type="protein sequence ID" value="EHA97583.1"/>
    <property type="molecule type" value="Genomic_DNA"/>
</dbReference>
<evidence type="ECO:0000313" key="6">
    <source>
        <dbReference type="Proteomes" id="UP000006813"/>
    </source>
</evidence>
<proteinExistence type="predicted"/>
<dbReference type="GO" id="GO:0005634">
    <property type="term" value="C:nucleus"/>
    <property type="evidence" value="ECO:0007669"/>
    <property type="project" value="TreeGrafter"/>
</dbReference>
<dbReference type="PANTHER" id="PTHR12801:SF57">
    <property type="entry name" value="APOPTOSIS-ENHANCING NUCLEASE"/>
    <property type="match status" value="1"/>
</dbReference>
<reference evidence="5 6" key="1">
    <citation type="journal article" date="2011" name="Nature">
        <title>Genome sequencing reveals insights into physiology and longevity of the naked mole rat.</title>
        <authorList>
            <person name="Kim E.B."/>
            <person name="Fang X."/>
            <person name="Fushan A.A."/>
            <person name="Huang Z."/>
            <person name="Lobanov A.V."/>
            <person name="Han L."/>
            <person name="Marino S.M."/>
            <person name="Sun X."/>
            <person name="Turanov A.A."/>
            <person name="Yang P."/>
            <person name="Yim S.H."/>
            <person name="Zhao X."/>
            <person name="Kasaikina M.V."/>
            <person name="Stoletzki N."/>
            <person name="Peng C."/>
            <person name="Polak P."/>
            <person name="Xiong Z."/>
            <person name="Kiezun A."/>
            <person name="Zhu Y."/>
            <person name="Chen Y."/>
            <person name="Kryukov G.V."/>
            <person name="Zhang Q."/>
            <person name="Peshkin L."/>
            <person name="Yang L."/>
            <person name="Bronson R.T."/>
            <person name="Buffenstein R."/>
            <person name="Wang B."/>
            <person name="Han C."/>
            <person name="Li Q."/>
            <person name="Chen L."/>
            <person name="Zhao W."/>
            <person name="Sunyaev S.R."/>
            <person name="Park T.J."/>
            <person name="Zhang G."/>
            <person name="Wang J."/>
            <person name="Gladyshev V.N."/>
        </authorList>
    </citation>
    <scope>NUCLEOTIDE SEQUENCE [LARGE SCALE GENOMIC DNA]</scope>
</reference>
<feature type="region of interest" description="Disordered" evidence="3">
    <location>
        <begin position="17"/>
        <end position="63"/>
    </location>
</feature>
<dbReference type="SMART" id="SM00479">
    <property type="entry name" value="EXOIII"/>
    <property type="match status" value="1"/>
</dbReference>
<feature type="domain" description="Exonuclease" evidence="4">
    <location>
        <begin position="65"/>
        <end position="196"/>
    </location>
</feature>
<dbReference type="Pfam" id="PF00929">
    <property type="entry name" value="RNase_T"/>
    <property type="match status" value="1"/>
</dbReference>
<evidence type="ECO:0000313" key="5">
    <source>
        <dbReference type="EMBL" id="EHA97583.1"/>
    </source>
</evidence>
<keyword evidence="1" id="KW-0540">Nuclease</keyword>
<evidence type="ECO:0000256" key="3">
    <source>
        <dbReference type="SAM" id="MobiDB-lite"/>
    </source>
</evidence>
<organism evidence="5 6">
    <name type="scientific">Heterocephalus glaber</name>
    <name type="common">Naked mole rat</name>
    <dbReference type="NCBI Taxonomy" id="10181"/>
    <lineage>
        <taxon>Eukaryota</taxon>
        <taxon>Metazoa</taxon>
        <taxon>Chordata</taxon>
        <taxon>Craniata</taxon>
        <taxon>Vertebrata</taxon>
        <taxon>Euteleostomi</taxon>
        <taxon>Mammalia</taxon>
        <taxon>Eutheria</taxon>
        <taxon>Euarchontoglires</taxon>
        <taxon>Glires</taxon>
        <taxon>Rodentia</taxon>
        <taxon>Hystricomorpha</taxon>
        <taxon>Bathyergidae</taxon>
        <taxon>Heterocephalus</taxon>
    </lineage>
</organism>
<feature type="compositionally biased region" description="Basic and acidic residues" evidence="3">
    <location>
        <begin position="206"/>
        <end position="225"/>
    </location>
</feature>
<dbReference type="GO" id="GO:0042771">
    <property type="term" value="P:intrinsic apoptotic signaling pathway in response to DNA damage by p53 class mediator"/>
    <property type="evidence" value="ECO:0007669"/>
    <property type="project" value="TreeGrafter"/>
</dbReference>
<dbReference type="AlphaFoldDB" id="G5AKM3"/>
<accession>G5AKM3</accession>
<evidence type="ECO:0000259" key="4">
    <source>
        <dbReference type="SMART" id="SM00479"/>
    </source>
</evidence>
<dbReference type="GO" id="GO:0003676">
    <property type="term" value="F:nucleic acid binding"/>
    <property type="evidence" value="ECO:0007669"/>
    <property type="project" value="InterPro"/>
</dbReference>
<protein>
    <submittedName>
        <fullName evidence="5">Apoptosis-enhancing nuclease</fullName>
    </submittedName>
</protein>
<dbReference type="InterPro" id="IPR013520">
    <property type="entry name" value="Ribonucl_H"/>
</dbReference>
<dbReference type="Proteomes" id="UP000006813">
    <property type="component" value="Unassembled WGS sequence"/>
</dbReference>
<dbReference type="InterPro" id="IPR047021">
    <property type="entry name" value="REXO1/3/4-like"/>
</dbReference>
<evidence type="ECO:0000256" key="2">
    <source>
        <dbReference type="ARBA" id="ARBA00022801"/>
    </source>
</evidence>
<name>G5AKM3_HETGA</name>
<dbReference type="STRING" id="10181.G5AKM3"/>
<dbReference type="InterPro" id="IPR036397">
    <property type="entry name" value="RNaseH_sf"/>
</dbReference>
<dbReference type="Gene3D" id="3.30.420.10">
    <property type="entry name" value="Ribonuclease H-like superfamily/Ribonuclease H"/>
    <property type="match status" value="2"/>
</dbReference>
<evidence type="ECO:0000256" key="1">
    <source>
        <dbReference type="ARBA" id="ARBA00022722"/>
    </source>
</evidence>
<dbReference type="InParanoid" id="G5AKM3"/>
<dbReference type="GO" id="GO:0004527">
    <property type="term" value="F:exonuclease activity"/>
    <property type="evidence" value="ECO:0007669"/>
    <property type="project" value="InterPro"/>
</dbReference>
<gene>
    <name evidence="5" type="ORF">GW7_21284</name>
</gene>
<feature type="region of interest" description="Disordered" evidence="3">
    <location>
        <begin position="200"/>
        <end position="225"/>
    </location>
</feature>
<keyword evidence="2" id="KW-0378">Hydrolase</keyword>
<sequence length="225" mass="25095">MAWMALLQEQGLLNMLPESGSLPSEALPGSEAASGERQRPRAGSGDGGQGRRPAPRKASGPSSSKFVAIDCEMVGMGPRGCVSELACCSVVSYHGDILYDKYIRPEMPIVDYRTRWSGITRQHMHKAIPFQVVQKEILNLLKGKPDLHTRGRVSLKDLALQLLHKRIQVGQHGHSSVEDAATVMELYQLVEDRWEQEAASSLWSHPENREPNSSTDMEHYMEDQY</sequence>
<dbReference type="PANTHER" id="PTHR12801">
    <property type="entry name" value="RNA EXONUCLEASE REXO1 / RECO3 FAMILY MEMBER-RELATED"/>
    <property type="match status" value="1"/>
</dbReference>
<dbReference type="SUPFAM" id="SSF53098">
    <property type="entry name" value="Ribonuclease H-like"/>
    <property type="match status" value="1"/>
</dbReference>
<dbReference type="InterPro" id="IPR012337">
    <property type="entry name" value="RNaseH-like_sf"/>
</dbReference>